<evidence type="ECO:0000313" key="3">
    <source>
        <dbReference type="Proteomes" id="UP000320055"/>
    </source>
</evidence>
<dbReference type="InterPro" id="IPR006660">
    <property type="entry name" value="Arsenate_reductase-like"/>
</dbReference>
<protein>
    <submittedName>
        <fullName evidence="2">Transcriptional regulator, Spx/MgsR family</fullName>
    </submittedName>
</protein>
<comment type="similarity">
    <text evidence="1">Belongs to the ArsC family.</text>
</comment>
<dbReference type="PROSITE" id="PS51353">
    <property type="entry name" value="ARSC"/>
    <property type="match status" value="1"/>
</dbReference>
<dbReference type="Gene3D" id="3.40.30.10">
    <property type="entry name" value="Glutaredoxin"/>
    <property type="match status" value="1"/>
</dbReference>
<dbReference type="Pfam" id="PF03960">
    <property type="entry name" value="ArsC"/>
    <property type="match status" value="1"/>
</dbReference>
<dbReference type="NCBIfam" id="TIGR01617">
    <property type="entry name" value="arsC_related"/>
    <property type="match status" value="1"/>
</dbReference>
<dbReference type="OrthoDB" id="9794155at2"/>
<gene>
    <name evidence="2" type="ORF">H1P_490008</name>
</gene>
<dbReference type="PANTHER" id="PTHR30041">
    <property type="entry name" value="ARSENATE REDUCTASE"/>
    <property type="match status" value="1"/>
</dbReference>
<dbReference type="InterPro" id="IPR006504">
    <property type="entry name" value="Tscrpt_reg_Spx/MgsR"/>
</dbReference>
<organism evidence="2 3">
    <name type="scientific">Hyella patelloides LEGE 07179</name>
    <dbReference type="NCBI Taxonomy" id="945734"/>
    <lineage>
        <taxon>Bacteria</taxon>
        <taxon>Bacillati</taxon>
        <taxon>Cyanobacteriota</taxon>
        <taxon>Cyanophyceae</taxon>
        <taxon>Pleurocapsales</taxon>
        <taxon>Hyellaceae</taxon>
        <taxon>Hyella</taxon>
    </lineage>
</organism>
<reference evidence="2 3" key="1">
    <citation type="submission" date="2019-01" db="EMBL/GenBank/DDBJ databases">
        <authorList>
            <person name="Brito A."/>
        </authorList>
    </citation>
    <scope>NUCLEOTIDE SEQUENCE [LARGE SCALE GENOMIC DNA]</scope>
    <source>
        <strain evidence="2">1</strain>
    </source>
</reference>
<accession>A0A563VZ76</accession>
<dbReference type="SUPFAM" id="SSF52833">
    <property type="entry name" value="Thioredoxin-like"/>
    <property type="match status" value="1"/>
</dbReference>
<dbReference type="RefSeq" id="WP_144866475.1">
    <property type="nucleotide sequence ID" value="NZ_LR213809.1"/>
</dbReference>
<name>A0A563VZ76_9CYAN</name>
<proteinExistence type="inferred from homology"/>
<dbReference type="InterPro" id="IPR036249">
    <property type="entry name" value="Thioredoxin-like_sf"/>
</dbReference>
<keyword evidence="3" id="KW-1185">Reference proteome</keyword>
<dbReference type="EMBL" id="CAACVJ010000434">
    <property type="protein sequence ID" value="VEP16726.1"/>
    <property type="molecule type" value="Genomic_DNA"/>
</dbReference>
<dbReference type="PANTHER" id="PTHR30041:SF8">
    <property type="entry name" value="PROTEIN YFFB"/>
    <property type="match status" value="1"/>
</dbReference>
<dbReference type="AlphaFoldDB" id="A0A563VZ76"/>
<evidence type="ECO:0000313" key="2">
    <source>
        <dbReference type="EMBL" id="VEP16726.1"/>
    </source>
</evidence>
<evidence type="ECO:0000256" key="1">
    <source>
        <dbReference type="PROSITE-ProRule" id="PRU01282"/>
    </source>
</evidence>
<dbReference type="Proteomes" id="UP000320055">
    <property type="component" value="Unassembled WGS sequence"/>
</dbReference>
<sequence length="126" mass="14548">MTLKVYGIPNCGTCKKAMQWLDKNDVAYEFINTKENPPSKEKIANWVNTLGFKPMRNTSGKSYRALGEQRNTWESDLASEALRDRWITEFSQDAMLLKRPLFVKNEQAILVGFRASEEELKTKLLD</sequence>